<proteinExistence type="predicted"/>
<dbReference type="Pfam" id="PF11911">
    <property type="entry name" value="DUF3429"/>
    <property type="match status" value="1"/>
</dbReference>
<sequence>MPEAVMLISETQAAYGCAILSFMGAVHWGLAMAHFGGSASLTTRYVLSTAPALLGFFTLALVPHVPIRLIVEAIGFTGLLAGDLIAHHRGLVPPWYFALRLLLTSIVVASLGVTVYAGSSRFVAPPLSASPAKMLSIKKTPVGVYPLFGIMAFAMGGATFFLTHLARHPEVVWSRRNNPQPYQSVKQNETTKLYNPNGTFERTWSRNAL</sequence>
<feature type="transmembrane region" description="Helical" evidence="1">
    <location>
        <begin position="144"/>
        <end position="166"/>
    </location>
</feature>
<evidence type="ECO:0000313" key="2">
    <source>
        <dbReference type="EMBL" id="KAL2917806.1"/>
    </source>
</evidence>
<keyword evidence="1 2" id="KW-0812">Transmembrane</keyword>
<feature type="transmembrane region" description="Helical" evidence="1">
    <location>
        <begin position="45"/>
        <end position="63"/>
    </location>
</feature>
<dbReference type="InterPro" id="IPR010530">
    <property type="entry name" value="B12D"/>
</dbReference>
<feature type="transmembrane region" description="Helical" evidence="1">
    <location>
        <begin position="12"/>
        <end position="33"/>
    </location>
</feature>
<reference evidence="2 3" key="1">
    <citation type="submission" date="2023-09" db="EMBL/GenBank/DDBJ databases">
        <title>Pangenome analysis of Batrachochytrium dendrobatidis and related Chytrids.</title>
        <authorList>
            <person name="Yacoub M.N."/>
            <person name="Stajich J.E."/>
            <person name="James T.Y."/>
        </authorList>
    </citation>
    <scope>NUCLEOTIDE SEQUENCE [LARGE SCALE GENOMIC DNA]</scope>
    <source>
        <strain evidence="2 3">JEL0888</strain>
    </source>
</reference>
<dbReference type="PANTHER" id="PTHR15887:SF1">
    <property type="entry name" value="TRANSMEMBRANE PROTEIN 69"/>
    <property type="match status" value="1"/>
</dbReference>
<feature type="transmembrane region" description="Helical" evidence="1">
    <location>
        <begin position="98"/>
        <end position="124"/>
    </location>
</feature>
<accession>A0ABR4NEC2</accession>
<dbReference type="InterPro" id="IPR021836">
    <property type="entry name" value="DUF3429"/>
</dbReference>
<dbReference type="EMBL" id="JADGIZ020000009">
    <property type="protein sequence ID" value="KAL2917806.1"/>
    <property type="molecule type" value="Genomic_DNA"/>
</dbReference>
<comment type="caution">
    <text evidence="2">The sequence shown here is derived from an EMBL/GenBank/DDBJ whole genome shotgun (WGS) entry which is preliminary data.</text>
</comment>
<organism evidence="2 3">
    <name type="scientific">Polyrhizophydium stewartii</name>
    <dbReference type="NCBI Taxonomy" id="2732419"/>
    <lineage>
        <taxon>Eukaryota</taxon>
        <taxon>Fungi</taxon>
        <taxon>Fungi incertae sedis</taxon>
        <taxon>Chytridiomycota</taxon>
        <taxon>Chytridiomycota incertae sedis</taxon>
        <taxon>Chytridiomycetes</taxon>
        <taxon>Rhizophydiales</taxon>
        <taxon>Rhizophydiales incertae sedis</taxon>
        <taxon>Polyrhizophydium</taxon>
    </lineage>
</organism>
<dbReference type="Pfam" id="PF06522">
    <property type="entry name" value="B12D"/>
    <property type="match status" value="1"/>
</dbReference>
<dbReference type="Proteomes" id="UP001527925">
    <property type="component" value="Unassembled WGS sequence"/>
</dbReference>
<keyword evidence="1" id="KW-1133">Transmembrane helix</keyword>
<name>A0ABR4NEC2_9FUNG</name>
<dbReference type="PANTHER" id="PTHR15887">
    <property type="entry name" value="TRANSMEMBRANE PROTEIN 69"/>
    <property type="match status" value="1"/>
</dbReference>
<evidence type="ECO:0000256" key="1">
    <source>
        <dbReference type="SAM" id="Phobius"/>
    </source>
</evidence>
<evidence type="ECO:0000313" key="3">
    <source>
        <dbReference type="Proteomes" id="UP001527925"/>
    </source>
</evidence>
<keyword evidence="3" id="KW-1185">Reference proteome</keyword>
<gene>
    <name evidence="2" type="primary">TMEM69</name>
    <name evidence="2" type="ORF">HK105_202679</name>
</gene>
<keyword evidence="1" id="KW-0472">Membrane</keyword>
<protein>
    <submittedName>
        <fullName evidence="2">Transmembrane protein 69</fullName>
    </submittedName>
</protein>